<organism evidence="4 5">
    <name type="scientific">Leptospira semungkisensis</name>
    <dbReference type="NCBI Taxonomy" id="2484985"/>
    <lineage>
        <taxon>Bacteria</taxon>
        <taxon>Pseudomonadati</taxon>
        <taxon>Spirochaetota</taxon>
        <taxon>Spirochaetia</taxon>
        <taxon>Leptospirales</taxon>
        <taxon>Leptospiraceae</taxon>
        <taxon>Leptospira</taxon>
    </lineage>
</organism>
<protein>
    <submittedName>
        <fullName evidence="4">Alpha/beta hydrolase</fullName>
    </submittedName>
</protein>
<name>A0A4R9G0J0_9LEPT</name>
<evidence type="ECO:0000259" key="3">
    <source>
        <dbReference type="Pfam" id="PF00561"/>
    </source>
</evidence>
<dbReference type="GO" id="GO:0006508">
    <property type="term" value="P:proteolysis"/>
    <property type="evidence" value="ECO:0007669"/>
    <property type="project" value="InterPro"/>
</dbReference>
<proteinExistence type="inferred from homology"/>
<evidence type="ECO:0000313" key="5">
    <source>
        <dbReference type="Proteomes" id="UP000297453"/>
    </source>
</evidence>
<dbReference type="GO" id="GO:0008233">
    <property type="term" value="F:peptidase activity"/>
    <property type="evidence" value="ECO:0007669"/>
    <property type="project" value="InterPro"/>
</dbReference>
<reference evidence="4" key="1">
    <citation type="journal article" date="2019" name="PLoS Negl. Trop. Dis.">
        <title>Revisiting the worldwide diversity of Leptospira species in the environment.</title>
        <authorList>
            <person name="Vincent A.T."/>
            <person name="Schiettekatte O."/>
            <person name="Bourhy P."/>
            <person name="Veyrier F.J."/>
            <person name="Picardeau M."/>
        </authorList>
    </citation>
    <scope>NUCLEOTIDE SEQUENCE [LARGE SCALE GENOMIC DNA]</scope>
    <source>
        <strain evidence="4">SSS9</strain>
    </source>
</reference>
<evidence type="ECO:0000313" key="4">
    <source>
        <dbReference type="EMBL" id="TGK04007.1"/>
    </source>
</evidence>
<dbReference type="GO" id="GO:0016020">
    <property type="term" value="C:membrane"/>
    <property type="evidence" value="ECO:0007669"/>
    <property type="project" value="TreeGrafter"/>
</dbReference>
<evidence type="ECO:0000256" key="1">
    <source>
        <dbReference type="ARBA" id="ARBA00010088"/>
    </source>
</evidence>
<dbReference type="Pfam" id="PF00561">
    <property type="entry name" value="Abhydrolase_1"/>
    <property type="match status" value="1"/>
</dbReference>
<comment type="similarity">
    <text evidence="1">Belongs to the peptidase S33 family.</text>
</comment>
<dbReference type="InterPro" id="IPR050266">
    <property type="entry name" value="AB_hydrolase_sf"/>
</dbReference>
<dbReference type="RefSeq" id="WP_135587852.1">
    <property type="nucleotide sequence ID" value="NZ_RQEP01000012.1"/>
</dbReference>
<dbReference type="EMBL" id="RQEP01000012">
    <property type="protein sequence ID" value="TGK04007.1"/>
    <property type="molecule type" value="Genomic_DNA"/>
</dbReference>
<feature type="domain" description="AB hydrolase-1" evidence="3">
    <location>
        <begin position="68"/>
        <end position="330"/>
    </location>
</feature>
<gene>
    <name evidence="4" type="ORF">EHO59_10840</name>
</gene>
<dbReference type="Gene3D" id="3.40.50.1820">
    <property type="entry name" value="alpha/beta hydrolase"/>
    <property type="match status" value="1"/>
</dbReference>
<dbReference type="PRINTS" id="PR00793">
    <property type="entry name" value="PROAMNOPTASE"/>
</dbReference>
<sequence>MYVSNRSQSLFVFLSFLFFSIILSQCKTSENSTQNTDPTSKTISSLEKVEIGETGQWLLMRGADIHKPVLLILHGGPGAASIGFARHFYKDLEKDFVVVNWDQRGSGKSFSFFLPDLTPDMYVSDTHEVINFLKKRFGVHKVFLMGHSWGGYIGALYASRYPENLFAYIGIGPVIRGEESAKISYEYVLEQAKKDPKLESQAKDLSLDSYLQDRRYWLNSFGIGLFHGEHSKDESAFLRGLMSDSPDYSLLDMITYLPGIWKSSSRIRPYFFQMDLFQQAPEIRTPVYFFTGRHDYYNPLEILERYTKALKAPKKNITIFETCAHAPHFELPKEFSEKMTAKLLSEK</sequence>
<evidence type="ECO:0000256" key="2">
    <source>
        <dbReference type="ARBA" id="ARBA00022801"/>
    </source>
</evidence>
<accession>A0A4R9G0J0</accession>
<dbReference type="InterPro" id="IPR000073">
    <property type="entry name" value="AB_hydrolase_1"/>
</dbReference>
<keyword evidence="2 4" id="KW-0378">Hydrolase</keyword>
<dbReference type="InterPro" id="IPR029058">
    <property type="entry name" value="AB_hydrolase_fold"/>
</dbReference>
<dbReference type="InterPro" id="IPR002410">
    <property type="entry name" value="Peptidase_S33"/>
</dbReference>
<comment type="caution">
    <text evidence="4">The sequence shown here is derived from an EMBL/GenBank/DDBJ whole genome shotgun (WGS) entry which is preliminary data.</text>
</comment>
<dbReference type="Proteomes" id="UP000297453">
    <property type="component" value="Unassembled WGS sequence"/>
</dbReference>
<dbReference type="PANTHER" id="PTHR43798:SF33">
    <property type="entry name" value="HYDROLASE, PUTATIVE (AFU_ORTHOLOGUE AFUA_2G14860)-RELATED"/>
    <property type="match status" value="1"/>
</dbReference>
<keyword evidence="5" id="KW-1185">Reference proteome</keyword>
<dbReference type="OrthoDB" id="53505at2"/>
<dbReference type="AlphaFoldDB" id="A0A4R9G0J0"/>
<dbReference type="SUPFAM" id="SSF53474">
    <property type="entry name" value="alpha/beta-Hydrolases"/>
    <property type="match status" value="1"/>
</dbReference>
<dbReference type="PANTHER" id="PTHR43798">
    <property type="entry name" value="MONOACYLGLYCEROL LIPASE"/>
    <property type="match status" value="1"/>
</dbReference>